<dbReference type="RefSeq" id="WP_017740959.1">
    <property type="nucleotide sequence ID" value="NZ_KQ976355.1"/>
</dbReference>
<reference evidence="1 2" key="1">
    <citation type="journal article" date="2013" name="Genome Biol. Evol.">
        <title>Genomes of Stigonematalean cyanobacteria (subsection V) and the evolution of oxygenic photosynthesis from prokaryotes to plastids.</title>
        <authorList>
            <person name="Dagan T."/>
            <person name="Roettger M."/>
            <person name="Stucken K."/>
            <person name="Landan G."/>
            <person name="Koch R."/>
            <person name="Major P."/>
            <person name="Gould S.B."/>
            <person name="Goremykin V.V."/>
            <person name="Rippka R."/>
            <person name="Tandeau de Marsac N."/>
            <person name="Gugger M."/>
            <person name="Lockhart P.J."/>
            <person name="Allen J.F."/>
            <person name="Brune I."/>
            <person name="Maus I."/>
            <person name="Puhler A."/>
            <person name="Martin W.F."/>
        </authorList>
    </citation>
    <scope>NUCLEOTIDE SEQUENCE [LARGE SCALE GENOMIC DNA]</scope>
    <source>
        <strain evidence="1 2">PCC 7110</strain>
    </source>
</reference>
<dbReference type="EMBL" id="ANNX02000064">
    <property type="protein sequence ID" value="KYC34788.1"/>
    <property type="molecule type" value="Genomic_DNA"/>
</dbReference>
<evidence type="ECO:0000313" key="1">
    <source>
        <dbReference type="EMBL" id="KYC34788.1"/>
    </source>
</evidence>
<gene>
    <name evidence="1" type="ORF">WA1_49570</name>
</gene>
<proteinExistence type="predicted"/>
<protein>
    <submittedName>
        <fullName evidence="1">Uncharacterized protein</fullName>
    </submittedName>
</protein>
<keyword evidence="2" id="KW-1185">Reference proteome</keyword>
<organism evidence="1 2">
    <name type="scientific">Scytonema hofmannii PCC 7110</name>
    <dbReference type="NCBI Taxonomy" id="128403"/>
    <lineage>
        <taxon>Bacteria</taxon>
        <taxon>Bacillati</taxon>
        <taxon>Cyanobacteriota</taxon>
        <taxon>Cyanophyceae</taxon>
        <taxon>Nostocales</taxon>
        <taxon>Scytonemataceae</taxon>
        <taxon>Scytonema</taxon>
    </lineage>
</organism>
<sequence length="273" mass="31341">MTAEKLKQRLKESVNDLKNIVYEFNLFPASSLHTDCLDGIRKFDTMANQLLSICDLIEPREHARQLLDKLPAITDPTTDLVDYHGTKIPFSNARILGFQGYLSMTWTICDSITTAIAPLICTESTCKDRSNPPQLLTHFIKDSKYSSYYSAYFLKVNYGWAIGVSYVIRNHFFHDGALWNGQDFFAGKNLKDGFEISTKGWEFIEKEMADKHNRLSKEQNRLGLTIQWPWHQNNLLKLLELCNDEIDEALSCLVGWSVGMAKLQAGYLLERDR</sequence>
<name>A0A139WQT0_9CYAN</name>
<dbReference type="AlphaFoldDB" id="A0A139WQT0"/>
<comment type="caution">
    <text evidence="1">The sequence shown here is derived from an EMBL/GenBank/DDBJ whole genome shotgun (WGS) entry which is preliminary data.</text>
</comment>
<dbReference type="STRING" id="128403.WA1_49570"/>
<evidence type="ECO:0000313" key="2">
    <source>
        <dbReference type="Proteomes" id="UP000076925"/>
    </source>
</evidence>
<dbReference type="Proteomes" id="UP000076925">
    <property type="component" value="Unassembled WGS sequence"/>
</dbReference>
<dbReference type="OrthoDB" id="9917823at2"/>
<accession>A0A139WQT0</accession>